<gene>
    <name evidence="3" type="primary">ND6</name>
</gene>
<reference evidence="3" key="1">
    <citation type="journal article" date="2011" name="Mar. Genomics">
        <title>Crawling through time: Transition of snails to slugs dating back to the Paleozoic, based on mitochondrial phylogenomics.</title>
        <authorList>
            <person name="Medina M."/>
            <person name="Lal S."/>
            <person name="Valles Y."/>
            <person name="Takaoka T.L."/>
            <person name="Dayrat B.A."/>
            <person name="Boore J.L."/>
            <person name="Gosliner T."/>
        </authorList>
    </citation>
    <scope>NUCLEOTIDE SEQUENCE</scope>
</reference>
<dbReference type="AlphaFoldDB" id="E6Y1C0"/>
<keyword evidence="2" id="KW-0732">Signal</keyword>
<dbReference type="EMBL" id="DQ991936">
    <property type="protein sequence ID" value="ABL09073.1"/>
    <property type="molecule type" value="Genomic_DNA"/>
</dbReference>
<evidence type="ECO:0000256" key="2">
    <source>
        <dbReference type="SAM" id="SignalP"/>
    </source>
</evidence>
<keyword evidence="1" id="KW-0812">Transmembrane</keyword>
<feature type="transmembrane region" description="Helical" evidence="1">
    <location>
        <begin position="117"/>
        <end position="137"/>
    </location>
</feature>
<keyword evidence="1" id="KW-0472">Membrane</keyword>
<feature type="transmembrane region" description="Helical" evidence="1">
    <location>
        <begin position="48"/>
        <end position="69"/>
    </location>
</feature>
<evidence type="ECO:0000256" key="1">
    <source>
        <dbReference type="SAM" id="Phobius"/>
    </source>
</evidence>
<sequence>MFFMVSMLLLFMMSLMPLMNTSLSLGGLLISVSIFVVTKINFMSSPWYSYILFLVYVGGLLVLFIYMCLVSSNFPFFKHYTQAWVSLAWCILFMVISPEPMVKGHMGVSQFEAGSMMPLSAVIILIVVLLIAFVSVVRVVTANGSMKVNVVV</sequence>
<accession>E6Y1C0</accession>
<proteinExistence type="predicted"/>
<name>E6Y1C0_9EUPU</name>
<feature type="transmembrane region" description="Helical" evidence="1">
    <location>
        <begin position="81"/>
        <end position="97"/>
    </location>
</feature>
<keyword evidence="3" id="KW-0496">Mitochondrion</keyword>
<geneLocation type="mitochondrion" evidence="3"/>
<organism evidence="3">
    <name type="scientific">Onchidella borealis</name>
    <dbReference type="NCBI Taxonomy" id="244421"/>
    <lineage>
        <taxon>Eukaryota</taxon>
        <taxon>Metazoa</taxon>
        <taxon>Spiralia</taxon>
        <taxon>Lophotrochozoa</taxon>
        <taxon>Mollusca</taxon>
        <taxon>Gastropoda</taxon>
        <taxon>Heterobranchia</taxon>
        <taxon>Euthyneura</taxon>
        <taxon>Panpulmonata</taxon>
        <taxon>Eupulmonata</taxon>
        <taxon>Systellommatophora</taxon>
        <taxon>Onchidioidea</taxon>
        <taxon>Onchidiidae</taxon>
        <taxon>Onchidella</taxon>
    </lineage>
</organism>
<keyword evidence="1" id="KW-1133">Transmembrane helix</keyword>
<feature type="chain" id="PRO_5003216068" evidence="2">
    <location>
        <begin position="22"/>
        <end position="152"/>
    </location>
</feature>
<protein>
    <submittedName>
        <fullName evidence="3">NADH dehydrogenase subunit 6</fullName>
    </submittedName>
</protein>
<feature type="signal peptide" evidence="2">
    <location>
        <begin position="1"/>
        <end position="21"/>
    </location>
</feature>
<evidence type="ECO:0000313" key="3">
    <source>
        <dbReference type="EMBL" id="ABL09073.1"/>
    </source>
</evidence>